<dbReference type="CDD" id="cd00685">
    <property type="entry name" value="Trans_IPPS_HT"/>
    <property type="match status" value="1"/>
</dbReference>
<accession>A0A955KWU5</accession>
<dbReference type="SFLD" id="SFLDS00005">
    <property type="entry name" value="Isoprenoid_Synthase_Type_I"/>
    <property type="match status" value="1"/>
</dbReference>
<dbReference type="GO" id="GO:0046872">
    <property type="term" value="F:metal ion binding"/>
    <property type="evidence" value="ECO:0007669"/>
    <property type="project" value="UniProtKB-KW"/>
</dbReference>
<comment type="cofactor">
    <cofactor evidence="1">
        <name>Mg(2+)</name>
        <dbReference type="ChEBI" id="CHEBI:18420"/>
    </cofactor>
</comment>
<keyword evidence="3 6" id="KW-0808">Transferase</keyword>
<dbReference type="PANTHER" id="PTHR12001">
    <property type="entry name" value="GERANYLGERANYL PYROPHOSPHATE SYNTHASE"/>
    <property type="match status" value="1"/>
</dbReference>
<dbReference type="Gene3D" id="1.10.600.10">
    <property type="entry name" value="Farnesyl Diphosphate Synthase"/>
    <property type="match status" value="1"/>
</dbReference>
<reference evidence="7" key="1">
    <citation type="submission" date="2020-04" db="EMBL/GenBank/DDBJ databases">
        <authorList>
            <person name="Zhang T."/>
        </authorList>
    </citation>
    <scope>NUCLEOTIDE SEQUENCE</scope>
    <source>
        <strain evidence="7">HKST-UBA17</strain>
    </source>
</reference>
<dbReference type="InterPro" id="IPR008949">
    <property type="entry name" value="Isoprenoid_synthase_dom_sf"/>
</dbReference>
<dbReference type="Proteomes" id="UP000741282">
    <property type="component" value="Unassembled WGS sequence"/>
</dbReference>
<reference evidence="7" key="2">
    <citation type="journal article" date="2021" name="Microbiome">
        <title>Successional dynamics and alternative stable states in a saline activated sludge microbial community over 9 years.</title>
        <authorList>
            <person name="Wang Y."/>
            <person name="Ye J."/>
            <person name="Ju F."/>
            <person name="Liu L."/>
            <person name="Boyd J.A."/>
            <person name="Deng Y."/>
            <person name="Parks D.H."/>
            <person name="Jiang X."/>
            <person name="Yin X."/>
            <person name="Woodcroft B.J."/>
            <person name="Tyson G.W."/>
            <person name="Hugenholtz P."/>
            <person name="Polz M.F."/>
            <person name="Zhang T."/>
        </authorList>
    </citation>
    <scope>NUCLEOTIDE SEQUENCE</scope>
    <source>
        <strain evidence="7">HKST-UBA17</strain>
    </source>
</reference>
<evidence type="ECO:0000256" key="3">
    <source>
        <dbReference type="ARBA" id="ARBA00022679"/>
    </source>
</evidence>
<evidence type="ECO:0000256" key="1">
    <source>
        <dbReference type="ARBA" id="ARBA00001946"/>
    </source>
</evidence>
<dbReference type="SUPFAM" id="SSF48576">
    <property type="entry name" value="Terpenoid synthases"/>
    <property type="match status" value="1"/>
</dbReference>
<evidence type="ECO:0000256" key="5">
    <source>
        <dbReference type="ARBA" id="ARBA00022842"/>
    </source>
</evidence>
<dbReference type="InterPro" id="IPR033749">
    <property type="entry name" value="Polyprenyl_synt_CS"/>
</dbReference>
<dbReference type="SFLD" id="SFLDG01017">
    <property type="entry name" value="Polyprenyl_Transferase_Like"/>
    <property type="match status" value="1"/>
</dbReference>
<comment type="similarity">
    <text evidence="2 6">Belongs to the FPP/GGPP synthase family.</text>
</comment>
<sequence>MHSADSKTNYAKQQLKQFKEEIDTQVDQYFAHETKRVQQIYSNKDSLATLEALASVTARGGKRLRGSFVYYTYQMLGGKDLAEAMKAALAIEMIHAYLLIEDDFMDLSDTRRGGPTGHKMMEKFHRENYRKGDPVHAGNSLGVLASLMGSHLAMEIVSQLNAEPETILKMMLNLNQRLNTTVHGQINDVVNEYKDGVTEEEVFNVLHWKTAAYTYENPIHFGAIMAGATDEDLELLTGYSIPAGIAFQIQDDILGVFGEEKATGKSNLDDLKEGKITLLVQFALEHADPQQRAIIKKTIGNRELTVTDLEVVRDIFRVTGSLEYSKQKALEFVQEAKKCLLSSRPSNWSDDGFNYLLGIADYMIERNL</sequence>
<dbReference type="AlphaFoldDB" id="A0A955KWU5"/>
<dbReference type="PANTHER" id="PTHR12001:SF85">
    <property type="entry name" value="SHORT CHAIN ISOPRENYL DIPHOSPHATE SYNTHASE"/>
    <property type="match status" value="1"/>
</dbReference>
<name>A0A955KWU5_9BACT</name>
<evidence type="ECO:0000313" key="7">
    <source>
        <dbReference type="EMBL" id="MCA9377057.1"/>
    </source>
</evidence>
<evidence type="ECO:0000256" key="2">
    <source>
        <dbReference type="ARBA" id="ARBA00006706"/>
    </source>
</evidence>
<gene>
    <name evidence="7" type="ORF">KC685_04010</name>
</gene>
<dbReference type="InterPro" id="IPR000092">
    <property type="entry name" value="Polyprenyl_synt"/>
</dbReference>
<organism evidence="7 8">
    <name type="scientific">Candidatus Dojkabacteria bacterium</name>
    <dbReference type="NCBI Taxonomy" id="2099670"/>
    <lineage>
        <taxon>Bacteria</taxon>
        <taxon>Candidatus Dojkabacteria</taxon>
    </lineage>
</organism>
<evidence type="ECO:0000256" key="6">
    <source>
        <dbReference type="RuleBase" id="RU004466"/>
    </source>
</evidence>
<evidence type="ECO:0000313" key="8">
    <source>
        <dbReference type="Proteomes" id="UP000741282"/>
    </source>
</evidence>
<dbReference type="GO" id="GO:0004659">
    <property type="term" value="F:prenyltransferase activity"/>
    <property type="evidence" value="ECO:0007669"/>
    <property type="project" value="InterPro"/>
</dbReference>
<evidence type="ECO:0000256" key="4">
    <source>
        <dbReference type="ARBA" id="ARBA00022723"/>
    </source>
</evidence>
<protein>
    <submittedName>
        <fullName evidence="7">Polyprenyl synthetase family protein</fullName>
    </submittedName>
</protein>
<dbReference type="GO" id="GO:0008299">
    <property type="term" value="P:isoprenoid biosynthetic process"/>
    <property type="evidence" value="ECO:0007669"/>
    <property type="project" value="InterPro"/>
</dbReference>
<keyword evidence="5" id="KW-0460">Magnesium</keyword>
<proteinExistence type="inferred from homology"/>
<dbReference type="EMBL" id="JAGQLN010000015">
    <property type="protein sequence ID" value="MCA9377057.1"/>
    <property type="molecule type" value="Genomic_DNA"/>
</dbReference>
<comment type="caution">
    <text evidence="7">The sequence shown here is derived from an EMBL/GenBank/DDBJ whole genome shotgun (WGS) entry which is preliminary data.</text>
</comment>
<keyword evidence="4" id="KW-0479">Metal-binding</keyword>
<dbReference type="PROSITE" id="PS00723">
    <property type="entry name" value="POLYPRENYL_SYNTHASE_1"/>
    <property type="match status" value="1"/>
</dbReference>
<dbReference type="Pfam" id="PF00348">
    <property type="entry name" value="polyprenyl_synt"/>
    <property type="match status" value="1"/>
</dbReference>